<evidence type="ECO:0000313" key="1">
    <source>
        <dbReference type="EMBL" id="MCW3715912.1"/>
    </source>
</evidence>
<evidence type="ECO:0008006" key="5">
    <source>
        <dbReference type="Google" id="ProtNLM"/>
    </source>
</evidence>
<reference evidence="2 3" key="2">
    <citation type="submission" date="2016-08" db="EMBL/GenBank/DDBJ databases">
        <authorList>
            <person name="Seilhamer J.J."/>
        </authorList>
    </citation>
    <scope>NUCLEOTIDE SEQUENCE [LARGE SCALE GENOMIC DNA]</scope>
    <source>
        <strain evidence="2 3">VC14762</strain>
    </source>
</reference>
<reference evidence="1 4" key="3">
    <citation type="journal article" date="2017" name="Front. Microbiol.">
        <title>Genomics reveals a unique clone of Burkholderia cenocepacia harbouring an actively excising novel genomic island.</title>
        <authorList>
            <person name="Patil P."/>
            <person name="Mali S."/>
            <person name="Midha S."/>
            <person name="Gautam V."/>
            <person name="Dash L."/>
            <person name="Kumar S."/>
            <person name="Shastri J."/>
            <person name="Singhal L."/>
            <person name="Patil P.B."/>
        </authorList>
    </citation>
    <scope>NUCLEOTIDE SEQUENCE [LARGE SCALE GENOMIC DNA]</scope>
    <source>
        <strain evidence="1 4">BC-19</strain>
    </source>
</reference>
<dbReference type="PROSITE" id="PS51257">
    <property type="entry name" value="PROKAR_LIPOPROTEIN"/>
    <property type="match status" value="1"/>
</dbReference>
<comment type="caution">
    <text evidence="2">The sequence shown here is derived from an EMBL/GenBank/DDBJ whole genome shotgun (WGS) entry which is preliminary data.</text>
</comment>
<accession>A0A1V6L4J7</accession>
<protein>
    <recommendedName>
        <fullName evidence="5">Lipoprotein</fullName>
    </recommendedName>
</protein>
<dbReference type="Proteomes" id="UP000191686">
    <property type="component" value="Unassembled WGS sequence"/>
</dbReference>
<reference evidence="1" key="5">
    <citation type="submission" date="2021-09" db="EMBL/GenBank/DDBJ databases">
        <authorList>
            <person name="Saroha T."/>
            <person name="Patil P."/>
            <person name="Gautam D.V."/>
            <person name="Patil D.P.B."/>
        </authorList>
    </citation>
    <scope>NUCLEOTIDE SEQUENCE</scope>
    <source>
        <strain evidence="1">BC-19</strain>
    </source>
</reference>
<dbReference type="Proteomes" id="UP000188543">
    <property type="component" value="Unassembled WGS sequence"/>
</dbReference>
<name>A0A1V6L4J7_9BURK</name>
<dbReference type="OrthoDB" id="9010496at2"/>
<dbReference type="RefSeq" id="WP_059720911.1">
    <property type="nucleotide sequence ID" value="NZ_CADETK010000016.1"/>
</dbReference>
<reference evidence="1 4" key="4">
    <citation type="journal article" date="2017" name="Front. Microbiol.">
        <title>Genomics Reveals a Unique Clone of Burkholderia cenocepacia Harboring an Actively Excising Novel Genomic Island.</title>
        <authorList>
            <person name="Patil P.P."/>
            <person name="Mali S."/>
            <person name="Midha S."/>
            <person name="Gautam V."/>
            <person name="Dash L."/>
            <person name="Kumar S."/>
            <person name="Shastri J."/>
            <person name="Singhal L."/>
            <person name="Patil P.B."/>
        </authorList>
    </citation>
    <scope>NUCLEOTIDE SEQUENCE [LARGE SCALE GENOMIC DNA]</scope>
    <source>
        <strain evidence="1 4">BC-19</strain>
    </source>
</reference>
<sequence>MHDRMRWIGFAMGLAIACTGCKSVNVSRYEIQNRDRNGLTIVAFTTEDLASLDRTLWADHVYLRYTVTPLTIRKRFDTGEPALDDYPFAARRLAIRAPCPVPTSDFCSSWFIPFHDRAGLHGLDYLSGLDANEPARLTLRIGGGSMVGARLVSKEHAIDVDVGDRAKPTGP</sequence>
<proteinExistence type="predicted"/>
<organism evidence="2 3">
    <name type="scientific">Burkholderia cenocepacia</name>
    <dbReference type="NCBI Taxonomy" id="95486"/>
    <lineage>
        <taxon>Bacteria</taxon>
        <taxon>Pseudomonadati</taxon>
        <taxon>Pseudomonadota</taxon>
        <taxon>Betaproteobacteria</taxon>
        <taxon>Burkholderiales</taxon>
        <taxon>Burkholderiaceae</taxon>
        <taxon>Burkholderia</taxon>
        <taxon>Burkholderia cepacia complex</taxon>
    </lineage>
</organism>
<dbReference type="AlphaFoldDB" id="A0A1V6L4J7"/>
<gene>
    <name evidence="2" type="ORF">A8E72_33570</name>
    <name evidence="1" type="ORF">UE95_031945</name>
</gene>
<evidence type="ECO:0000313" key="3">
    <source>
        <dbReference type="Proteomes" id="UP000188543"/>
    </source>
</evidence>
<evidence type="ECO:0000313" key="4">
    <source>
        <dbReference type="Proteomes" id="UP000191686"/>
    </source>
</evidence>
<dbReference type="EMBL" id="MUTJ01000099">
    <property type="protein sequence ID" value="ONU76571.1"/>
    <property type="molecule type" value="Genomic_DNA"/>
</dbReference>
<reference evidence="1" key="1">
    <citation type="submission" date="2015-02" db="EMBL/GenBank/DDBJ databases">
        <authorList>
            <person name="Patil P.P."/>
            <person name="Midha S."/>
            <person name="Mali S."/>
            <person name="Gautam V."/>
            <person name="Dash L."/>
            <person name="Kumar S."/>
            <person name="Shastri J."/>
            <person name="Singhal L."/>
            <person name="Patil P.B."/>
        </authorList>
    </citation>
    <scope>NUCLEOTIDE SEQUENCE</scope>
    <source>
        <strain evidence="1">BC-19</strain>
    </source>
</reference>
<evidence type="ECO:0000313" key="2">
    <source>
        <dbReference type="EMBL" id="ONU76571.1"/>
    </source>
</evidence>
<dbReference type="EMBL" id="JYMX02000036">
    <property type="protein sequence ID" value="MCW3715912.1"/>
    <property type="molecule type" value="Genomic_DNA"/>
</dbReference>